<dbReference type="Pfam" id="PF00854">
    <property type="entry name" value="PTR2"/>
    <property type="match status" value="2"/>
</dbReference>
<feature type="transmembrane region" description="Helical" evidence="9">
    <location>
        <begin position="105"/>
        <end position="123"/>
    </location>
</feature>
<evidence type="ECO:0000259" key="10">
    <source>
        <dbReference type="PROSITE" id="PS50850"/>
    </source>
</evidence>
<dbReference type="PANTHER" id="PTHR23517:SF15">
    <property type="entry name" value="PROTON-DEPENDENT OLIGOPEPTIDE FAMILY TRANSPORT PROTEIN"/>
    <property type="match status" value="1"/>
</dbReference>
<gene>
    <name evidence="11" type="ORF">CEE60_13895</name>
</gene>
<dbReference type="CDD" id="cd17346">
    <property type="entry name" value="MFS_DtpA_like"/>
    <property type="match status" value="1"/>
</dbReference>
<evidence type="ECO:0000256" key="6">
    <source>
        <dbReference type="ARBA" id="ARBA00022989"/>
    </source>
</evidence>
<keyword evidence="3" id="KW-1003">Cell membrane</keyword>
<name>A0A246HKA4_STEMA</name>
<keyword evidence="7 9" id="KW-0472">Membrane</keyword>
<dbReference type="InterPro" id="IPR050171">
    <property type="entry name" value="MFS_Transporters"/>
</dbReference>
<dbReference type="InterPro" id="IPR005279">
    <property type="entry name" value="Dipep/tripep_permease"/>
</dbReference>
<evidence type="ECO:0000256" key="3">
    <source>
        <dbReference type="ARBA" id="ARBA00022475"/>
    </source>
</evidence>
<dbReference type="GO" id="GO:1904680">
    <property type="term" value="F:peptide transmembrane transporter activity"/>
    <property type="evidence" value="ECO:0007669"/>
    <property type="project" value="InterPro"/>
</dbReference>
<dbReference type="OrthoDB" id="9772725at2"/>
<comment type="similarity">
    <text evidence="8">Belongs to the major facilitator superfamily. Proton-dependent oligopeptide transporter (POT/PTR) (TC 2.A.17) family.</text>
</comment>
<feature type="transmembrane region" description="Helical" evidence="9">
    <location>
        <begin position="144"/>
        <end position="164"/>
    </location>
</feature>
<accession>A0A246HKA4</accession>
<feature type="transmembrane region" description="Helical" evidence="9">
    <location>
        <begin position="219"/>
        <end position="237"/>
    </location>
</feature>
<evidence type="ECO:0000256" key="4">
    <source>
        <dbReference type="ARBA" id="ARBA00022692"/>
    </source>
</evidence>
<feature type="transmembrane region" description="Helical" evidence="9">
    <location>
        <begin position="303"/>
        <end position="321"/>
    </location>
</feature>
<comment type="subcellular location">
    <subcellularLocation>
        <location evidence="1">Cell membrane</location>
        <topology evidence="1">Multi-pass membrane protein</topology>
    </subcellularLocation>
    <subcellularLocation>
        <location evidence="8">Membrane</location>
        <topology evidence="8">Multi-pass membrane protein</topology>
    </subcellularLocation>
</comment>
<evidence type="ECO:0000256" key="1">
    <source>
        <dbReference type="ARBA" id="ARBA00004651"/>
    </source>
</evidence>
<keyword evidence="4 8" id="KW-0812">Transmembrane</keyword>
<keyword evidence="2 8" id="KW-0813">Transport</keyword>
<dbReference type="NCBIfam" id="TIGR00924">
    <property type="entry name" value="yjdL_sub1_fam"/>
    <property type="match status" value="1"/>
</dbReference>
<sequence>MTLDAPRKAWFGQPPGLTILFLTEMWEKFSYYGMRALLVYYMTKQLLFSQEQASMVYGLYTALAYLSPVFGGMLADRWLGKRRAVILGGAIMAFGHFLMAFDALLYPALLAIVLGNGLFLPTLPGQVGDLYQRDDPRRGSAFNVYYVGINLGAFLAPLICGTLGEVYGWHVGFSAAGIGMLLGLVIYITGRRHLPPDPPRSERATLPFSALWQPAYRPLLQLMTMIAGLIVIFRLAYEQIGNTIAIWLDTGVDRVLTADFTLPMTWFFSLNPLLVFLITPLLVRRWTRQARDGREPAALTKMAIGAAVVGLSFALVAVLGGDPSAKVGWLWAALFFVIFTFGELFILPVGLGLFARLAPVGFGATIIAFWFLASFGGNLLAGAVGTLWSTLSSAVFFSLMAGTCMLVAMLLLRLERRARPLLAANAAPAQHEATPADGAVRAG</sequence>
<evidence type="ECO:0000256" key="2">
    <source>
        <dbReference type="ARBA" id="ARBA00022448"/>
    </source>
</evidence>
<evidence type="ECO:0000256" key="5">
    <source>
        <dbReference type="ARBA" id="ARBA00022856"/>
    </source>
</evidence>
<dbReference type="GO" id="GO:0006857">
    <property type="term" value="P:oligopeptide transport"/>
    <property type="evidence" value="ECO:0007669"/>
    <property type="project" value="InterPro"/>
</dbReference>
<evidence type="ECO:0000313" key="12">
    <source>
        <dbReference type="Proteomes" id="UP000198157"/>
    </source>
</evidence>
<evidence type="ECO:0000256" key="8">
    <source>
        <dbReference type="RuleBase" id="RU003755"/>
    </source>
</evidence>
<dbReference type="InterPro" id="IPR020846">
    <property type="entry name" value="MFS_dom"/>
</dbReference>
<keyword evidence="5" id="KW-0571">Peptide transport</keyword>
<feature type="transmembrane region" description="Helical" evidence="9">
    <location>
        <begin position="170"/>
        <end position="190"/>
    </location>
</feature>
<keyword evidence="6 9" id="KW-1133">Transmembrane helix</keyword>
<dbReference type="InterPro" id="IPR018456">
    <property type="entry name" value="PTR2_symporter_CS"/>
</dbReference>
<protein>
    <submittedName>
        <fullName evidence="11">MFS transporter</fullName>
    </submittedName>
</protein>
<dbReference type="PANTHER" id="PTHR23517">
    <property type="entry name" value="RESISTANCE PROTEIN MDTM, PUTATIVE-RELATED-RELATED"/>
    <property type="match status" value="1"/>
</dbReference>
<comment type="caution">
    <text evidence="11">The sequence shown here is derived from an EMBL/GenBank/DDBJ whole genome shotgun (WGS) entry which is preliminary data.</text>
</comment>
<feature type="transmembrane region" description="Helical" evidence="9">
    <location>
        <begin position="264"/>
        <end position="283"/>
    </location>
</feature>
<dbReference type="Proteomes" id="UP000198157">
    <property type="component" value="Unassembled WGS sequence"/>
</dbReference>
<proteinExistence type="inferred from homology"/>
<dbReference type="InterPro" id="IPR036259">
    <property type="entry name" value="MFS_trans_sf"/>
</dbReference>
<dbReference type="EMBL" id="NIVS01000037">
    <property type="protein sequence ID" value="OWQ52013.1"/>
    <property type="molecule type" value="Genomic_DNA"/>
</dbReference>
<evidence type="ECO:0000313" key="11">
    <source>
        <dbReference type="EMBL" id="OWQ52013.1"/>
    </source>
</evidence>
<feature type="domain" description="Major facilitator superfamily (MFS) profile" evidence="10">
    <location>
        <begin position="16"/>
        <end position="419"/>
    </location>
</feature>
<dbReference type="AlphaFoldDB" id="A0A246HKA4"/>
<dbReference type="InterPro" id="IPR000109">
    <property type="entry name" value="POT_fam"/>
</dbReference>
<dbReference type="GO" id="GO:0005886">
    <property type="term" value="C:plasma membrane"/>
    <property type="evidence" value="ECO:0007669"/>
    <property type="project" value="UniProtKB-SubCell"/>
</dbReference>
<dbReference type="PROSITE" id="PS01022">
    <property type="entry name" value="PTR2_1"/>
    <property type="match status" value="1"/>
</dbReference>
<organism evidence="11 12">
    <name type="scientific">Stenotrophomonas maltophilia</name>
    <name type="common">Pseudomonas maltophilia</name>
    <name type="synonym">Xanthomonas maltophilia</name>
    <dbReference type="NCBI Taxonomy" id="40324"/>
    <lineage>
        <taxon>Bacteria</taxon>
        <taxon>Pseudomonadati</taxon>
        <taxon>Pseudomonadota</taxon>
        <taxon>Gammaproteobacteria</taxon>
        <taxon>Lysobacterales</taxon>
        <taxon>Lysobacteraceae</taxon>
        <taxon>Stenotrophomonas</taxon>
        <taxon>Stenotrophomonas maltophilia group</taxon>
    </lineage>
</organism>
<evidence type="ECO:0000256" key="9">
    <source>
        <dbReference type="SAM" id="Phobius"/>
    </source>
</evidence>
<dbReference type="PROSITE" id="PS01023">
    <property type="entry name" value="PTR2_2"/>
    <property type="match status" value="1"/>
</dbReference>
<evidence type="ECO:0000256" key="7">
    <source>
        <dbReference type="ARBA" id="ARBA00023136"/>
    </source>
</evidence>
<keyword evidence="5" id="KW-0653">Protein transport</keyword>
<dbReference type="PROSITE" id="PS50850">
    <property type="entry name" value="MFS"/>
    <property type="match status" value="1"/>
</dbReference>
<feature type="transmembrane region" description="Helical" evidence="9">
    <location>
        <begin position="55"/>
        <end position="75"/>
    </location>
</feature>
<dbReference type="SUPFAM" id="SSF103473">
    <property type="entry name" value="MFS general substrate transporter"/>
    <property type="match status" value="1"/>
</dbReference>
<feature type="transmembrane region" description="Helical" evidence="9">
    <location>
        <begin position="394"/>
        <end position="412"/>
    </location>
</feature>
<feature type="transmembrane region" description="Helical" evidence="9">
    <location>
        <begin position="327"/>
        <end position="354"/>
    </location>
</feature>
<reference evidence="11 12" key="1">
    <citation type="submission" date="2017-06" db="EMBL/GenBank/DDBJ databases">
        <authorList>
            <person name="Kim H.J."/>
            <person name="Triplett B.A."/>
        </authorList>
    </citation>
    <scope>NUCLEOTIDE SEQUENCE [LARGE SCALE GENOMIC DNA]</scope>
    <source>
        <strain evidence="11 12">13146</strain>
    </source>
</reference>
<dbReference type="Gene3D" id="1.20.1250.20">
    <property type="entry name" value="MFS general substrate transporter like domains"/>
    <property type="match status" value="2"/>
</dbReference>
<feature type="transmembrane region" description="Helical" evidence="9">
    <location>
        <begin position="366"/>
        <end position="388"/>
    </location>
</feature>